<evidence type="ECO:0000313" key="7">
    <source>
        <dbReference type="Proteomes" id="UP000236333"/>
    </source>
</evidence>
<dbReference type="InterPro" id="IPR021841">
    <property type="entry name" value="VAC14_Fig4p-bd"/>
</dbReference>
<evidence type="ECO:0000256" key="3">
    <source>
        <dbReference type="ARBA" id="ARBA00023136"/>
    </source>
</evidence>
<dbReference type="InterPro" id="IPR026825">
    <property type="entry name" value="Vac14"/>
</dbReference>
<dbReference type="GO" id="GO:0070772">
    <property type="term" value="C:PAS complex"/>
    <property type="evidence" value="ECO:0007669"/>
    <property type="project" value="InterPro"/>
</dbReference>
<keyword evidence="4" id="KW-0732">Signal</keyword>
<protein>
    <submittedName>
        <fullName evidence="6">Protein VAC14</fullName>
    </submittedName>
</protein>
<keyword evidence="3" id="KW-0472">Membrane</keyword>
<keyword evidence="7" id="KW-1185">Reference proteome</keyword>
<proteinExistence type="predicted"/>
<organism evidence="6 7">
    <name type="scientific">Tetrabaena socialis</name>
    <dbReference type="NCBI Taxonomy" id="47790"/>
    <lineage>
        <taxon>Eukaryota</taxon>
        <taxon>Viridiplantae</taxon>
        <taxon>Chlorophyta</taxon>
        <taxon>core chlorophytes</taxon>
        <taxon>Chlorophyceae</taxon>
        <taxon>CS clade</taxon>
        <taxon>Chlamydomonadales</taxon>
        <taxon>Tetrabaenaceae</taxon>
        <taxon>Tetrabaena</taxon>
    </lineage>
</organism>
<accession>A0A2J7ZYW8</accession>
<name>A0A2J7ZYW8_9CHLO</name>
<comment type="caution">
    <text evidence="6">The sequence shown here is derived from an EMBL/GenBank/DDBJ whole genome shotgun (WGS) entry which is preliminary data.</text>
</comment>
<feature type="chain" id="PRO_5014342409" evidence="4">
    <location>
        <begin position="21"/>
        <end position="319"/>
    </location>
</feature>
<dbReference type="GO" id="GO:0006661">
    <property type="term" value="P:phosphatidylinositol biosynthetic process"/>
    <property type="evidence" value="ECO:0007669"/>
    <property type="project" value="InterPro"/>
</dbReference>
<feature type="signal peptide" evidence="4">
    <location>
        <begin position="1"/>
        <end position="20"/>
    </location>
</feature>
<dbReference type="GO" id="GO:0010008">
    <property type="term" value="C:endosome membrane"/>
    <property type="evidence" value="ECO:0007669"/>
    <property type="project" value="TreeGrafter"/>
</dbReference>
<evidence type="ECO:0000256" key="2">
    <source>
        <dbReference type="ARBA" id="ARBA00022737"/>
    </source>
</evidence>
<sequence>MGALCPLEALRWLHFLLARAQDLVLEQVGRLLNPLLDSLSAPSDVVVTSALGVLAAIADCPGQFTPVLVALLDRFRGEAGFALLQRSGSSLVRRLCSHLGAAAVLTEFGAILQRDNDMAFAATMVSPPGAGSLVLNLILLTGPELAELRGQLRSAAVNPAGAQLFSVLYPSWCYSAGALLSLCFVAQAYDHAVEVVHAFADLPFGAELLVQIDRLVALLETPCFTFLRLQLLEPRRHPSLLRALYGLLMLLPQCNAFRMLNTRLQSSPRAPAARHGDPLNCPQHHARHPPMAPLCASMRPSGSSSTGTCPKGILALASG</sequence>
<comment type="subcellular location">
    <subcellularLocation>
        <location evidence="1">Endomembrane system</location>
    </subcellularLocation>
</comment>
<dbReference type="OrthoDB" id="5574975at2759"/>
<keyword evidence="2" id="KW-0677">Repeat</keyword>
<dbReference type="InterPro" id="IPR016024">
    <property type="entry name" value="ARM-type_fold"/>
</dbReference>
<evidence type="ECO:0000313" key="6">
    <source>
        <dbReference type="EMBL" id="PNH05463.1"/>
    </source>
</evidence>
<evidence type="ECO:0000256" key="1">
    <source>
        <dbReference type="ARBA" id="ARBA00004308"/>
    </source>
</evidence>
<dbReference type="EMBL" id="PGGS01000303">
    <property type="protein sequence ID" value="PNH05463.1"/>
    <property type="molecule type" value="Genomic_DNA"/>
</dbReference>
<evidence type="ECO:0000259" key="5">
    <source>
        <dbReference type="Pfam" id="PF11916"/>
    </source>
</evidence>
<gene>
    <name evidence="6" type="ORF">TSOC_008301</name>
</gene>
<dbReference type="SUPFAM" id="SSF48371">
    <property type="entry name" value="ARM repeat"/>
    <property type="match status" value="1"/>
</dbReference>
<dbReference type="Proteomes" id="UP000236333">
    <property type="component" value="Unassembled WGS sequence"/>
</dbReference>
<dbReference type="PANTHER" id="PTHR16023">
    <property type="entry name" value="TAX1 BINDING PROTEIN-RELATED"/>
    <property type="match status" value="1"/>
</dbReference>
<evidence type="ECO:0000256" key="4">
    <source>
        <dbReference type="SAM" id="SignalP"/>
    </source>
</evidence>
<dbReference type="Pfam" id="PF11916">
    <property type="entry name" value="Vac14_Fig4_bd"/>
    <property type="match status" value="1"/>
</dbReference>
<dbReference type="PANTHER" id="PTHR16023:SF0">
    <property type="entry name" value="PROTEIN VAC14 HOMOLOG"/>
    <property type="match status" value="1"/>
</dbReference>
<dbReference type="AlphaFoldDB" id="A0A2J7ZYW8"/>
<reference evidence="6 7" key="1">
    <citation type="journal article" date="2017" name="Mol. Biol. Evol.">
        <title>The 4-celled Tetrabaena socialis nuclear genome reveals the essential components for genetic control of cell number at the origin of multicellularity in the volvocine lineage.</title>
        <authorList>
            <person name="Featherston J."/>
            <person name="Arakaki Y."/>
            <person name="Hanschen E.R."/>
            <person name="Ferris P.J."/>
            <person name="Michod R.E."/>
            <person name="Olson B.J.S.C."/>
            <person name="Nozaki H."/>
            <person name="Durand P.M."/>
        </authorList>
    </citation>
    <scope>NUCLEOTIDE SEQUENCE [LARGE SCALE GENOMIC DNA]</scope>
    <source>
        <strain evidence="6 7">NIES-571</strain>
    </source>
</reference>
<feature type="domain" description="Vacuolar protein 14 C-terminal Fig4-binding" evidence="5">
    <location>
        <begin position="83"/>
        <end position="266"/>
    </location>
</feature>